<accession>A0AC60QWG4</accession>
<protein>
    <submittedName>
        <fullName evidence="1">Uncharacterized protein</fullName>
    </submittedName>
</protein>
<proteinExistence type="predicted"/>
<sequence length="126" mass="14130">MGAVVSSDSCVTFHYSAYLEMSDEPFDSTRMRNRPHRSLRQLVPLSLATLGSSPRWLLSGVLLQEHWMPSSQALSGIALCHLMWPLARVAALQEHWLPSRLCNVMVLGLAKALMTMRKGERARVLV</sequence>
<evidence type="ECO:0000313" key="1">
    <source>
        <dbReference type="EMBL" id="KAG0442523.1"/>
    </source>
</evidence>
<dbReference type="Proteomes" id="UP000805193">
    <property type="component" value="Unassembled WGS sequence"/>
</dbReference>
<reference evidence="1 2" key="1">
    <citation type="journal article" date="2020" name="Cell">
        <title>Large-Scale Comparative Analyses of Tick Genomes Elucidate Their Genetic Diversity and Vector Capacities.</title>
        <authorList>
            <consortium name="Tick Genome and Microbiome Consortium (TIGMIC)"/>
            <person name="Jia N."/>
            <person name="Wang J."/>
            <person name="Shi W."/>
            <person name="Du L."/>
            <person name="Sun Y."/>
            <person name="Zhan W."/>
            <person name="Jiang J.F."/>
            <person name="Wang Q."/>
            <person name="Zhang B."/>
            <person name="Ji P."/>
            <person name="Bell-Sakyi L."/>
            <person name="Cui X.M."/>
            <person name="Yuan T.T."/>
            <person name="Jiang B.G."/>
            <person name="Yang W.F."/>
            <person name="Lam T.T."/>
            <person name="Chang Q.C."/>
            <person name="Ding S.J."/>
            <person name="Wang X.J."/>
            <person name="Zhu J.G."/>
            <person name="Ruan X.D."/>
            <person name="Zhao L."/>
            <person name="Wei J.T."/>
            <person name="Ye R.Z."/>
            <person name="Que T.C."/>
            <person name="Du C.H."/>
            <person name="Zhou Y.H."/>
            <person name="Cheng J.X."/>
            <person name="Dai P.F."/>
            <person name="Guo W.B."/>
            <person name="Han X.H."/>
            <person name="Huang E.J."/>
            <person name="Li L.F."/>
            <person name="Wei W."/>
            <person name="Gao Y.C."/>
            <person name="Liu J.Z."/>
            <person name="Shao H.Z."/>
            <person name="Wang X."/>
            <person name="Wang C.C."/>
            <person name="Yang T.C."/>
            <person name="Huo Q.B."/>
            <person name="Li W."/>
            <person name="Chen H.Y."/>
            <person name="Chen S.E."/>
            <person name="Zhou L.G."/>
            <person name="Ni X.B."/>
            <person name="Tian J.H."/>
            <person name="Sheng Y."/>
            <person name="Liu T."/>
            <person name="Pan Y.S."/>
            <person name="Xia L.Y."/>
            <person name="Li J."/>
            <person name="Zhao F."/>
            <person name="Cao W.C."/>
        </authorList>
    </citation>
    <scope>NUCLEOTIDE SEQUENCE [LARGE SCALE GENOMIC DNA]</scope>
    <source>
        <strain evidence="1">Iper-2018</strain>
    </source>
</reference>
<gene>
    <name evidence="1" type="ORF">HPB47_015677</name>
</gene>
<keyword evidence="2" id="KW-1185">Reference proteome</keyword>
<name>A0AC60QWG4_IXOPE</name>
<dbReference type="EMBL" id="JABSTQ010004343">
    <property type="protein sequence ID" value="KAG0442523.1"/>
    <property type="molecule type" value="Genomic_DNA"/>
</dbReference>
<evidence type="ECO:0000313" key="2">
    <source>
        <dbReference type="Proteomes" id="UP000805193"/>
    </source>
</evidence>
<organism evidence="1 2">
    <name type="scientific">Ixodes persulcatus</name>
    <name type="common">Taiga tick</name>
    <dbReference type="NCBI Taxonomy" id="34615"/>
    <lineage>
        <taxon>Eukaryota</taxon>
        <taxon>Metazoa</taxon>
        <taxon>Ecdysozoa</taxon>
        <taxon>Arthropoda</taxon>
        <taxon>Chelicerata</taxon>
        <taxon>Arachnida</taxon>
        <taxon>Acari</taxon>
        <taxon>Parasitiformes</taxon>
        <taxon>Ixodida</taxon>
        <taxon>Ixodoidea</taxon>
        <taxon>Ixodidae</taxon>
        <taxon>Ixodinae</taxon>
        <taxon>Ixodes</taxon>
    </lineage>
</organism>
<comment type="caution">
    <text evidence="1">The sequence shown here is derived from an EMBL/GenBank/DDBJ whole genome shotgun (WGS) entry which is preliminary data.</text>
</comment>